<dbReference type="EMBL" id="BAAANT010000001">
    <property type="protein sequence ID" value="GAA2129558.1"/>
    <property type="molecule type" value="Genomic_DNA"/>
</dbReference>
<evidence type="ECO:0000256" key="1">
    <source>
        <dbReference type="SAM" id="SignalP"/>
    </source>
</evidence>
<proteinExistence type="predicted"/>
<accession>A0ABP5KAC2</accession>
<evidence type="ECO:0000313" key="2">
    <source>
        <dbReference type="EMBL" id="GAA2129558.1"/>
    </source>
</evidence>
<evidence type="ECO:0008006" key="4">
    <source>
        <dbReference type="Google" id="ProtNLM"/>
    </source>
</evidence>
<reference evidence="3" key="1">
    <citation type="journal article" date="2019" name="Int. J. Syst. Evol. Microbiol.">
        <title>The Global Catalogue of Microorganisms (GCM) 10K type strain sequencing project: providing services to taxonomists for standard genome sequencing and annotation.</title>
        <authorList>
            <consortium name="The Broad Institute Genomics Platform"/>
            <consortium name="The Broad Institute Genome Sequencing Center for Infectious Disease"/>
            <person name="Wu L."/>
            <person name="Ma J."/>
        </authorList>
    </citation>
    <scope>NUCLEOTIDE SEQUENCE [LARGE SCALE GENOMIC DNA]</scope>
    <source>
        <strain evidence="3">JCM 14560</strain>
    </source>
</reference>
<dbReference type="Pfam" id="PF25848">
    <property type="entry name" value="Rodlin"/>
    <property type="match status" value="1"/>
</dbReference>
<feature type="signal peptide" evidence="1">
    <location>
        <begin position="1"/>
        <end position="25"/>
    </location>
</feature>
<dbReference type="Proteomes" id="UP001422759">
    <property type="component" value="Unassembled WGS sequence"/>
</dbReference>
<dbReference type="RefSeq" id="WP_344459462.1">
    <property type="nucleotide sequence ID" value="NZ_BAAANT010000001.1"/>
</dbReference>
<sequence>MIKKTFATVGLVAAAVAAAATPASAIGNADGATGSIQGNGGTNATGTWGNHSPNFHFLDNPNICFPEIHNVGVAVLGVAVPVEVQALNNQPKQTCVVGQSTAASGDGGVSHLVG</sequence>
<dbReference type="InterPro" id="IPR047736">
    <property type="entry name" value="RdlA/B-like"/>
</dbReference>
<evidence type="ECO:0000313" key="3">
    <source>
        <dbReference type="Proteomes" id="UP001422759"/>
    </source>
</evidence>
<organism evidence="2 3">
    <name type="scientific">Kitasatospora kazusensis</name>
    <dbReference type="NCBI Taxonomy" id="407974"/>
    <lineage>
        <taxon>Bacteria</taxon>
        <taxon>Bacillati</taxon>
        <taxon>Actinomycetota</taxon>
        <taxon>Actinomycetes</taxon>
        <taxon>Kitasatosporales</taxon>
        <taxon>Streptomycetaceae</taxon>
        <taxon>Kitasatospora</taxon>
    </lineage>
</organism>
<gene>
    <name evidence="2" type="ORF">GCM10009760_00910</name>
</gene>
<keyword evidence="3" id="KW-1185">Reference proteome</keyword>
<comment type="caution">
    <text evidence="2">The sequence shown here is derived from an EMBL/GenBank/DDBJ whole genome shotgun (WGS) entry which is preliminary data.</text>
</comment>
<protein>
    <recommendedName>
        <fullName evidence="4">Rodlet layer protein</fullName>
    </recommendedName>
</protein>
<keyword evidence="1" id="KW-0732">Signal</keyword>
<name>A0ABP5KAC2_9ACTN</name>
<feature type="chain" id="PRO_5045354635" description="Rodlet layer protein" evidence="1">
    <location>
        <begin position="26"/>
        <end position="114"/>
    </location>
</feature>